<dbReference type="InterPro" id="IPR005490">
    <property type="entry name" value="LD_TPept_cat_dom"/>
</dbReference>
<dbReference type="Gene3D" id="2.40.440.10">
    <property type="entry name" value="L,D-transpeptidase catalytic domain-like"/>
    <property type="match status" value="1"/>
</dbReference>
<dbReference type="PANTHER" id="PTHR30582:SF33">
    <property type="entry name" value="EXPORTED PROTEIN"/>
    <property type="match status" value="1"/>
</dbReference>
<dbReference type="InterPro" id="IPR038063">
    <property type="entry name" value="Transpep_catalytic_dom"/>
</dbReference>
<dbReference type="UniPathway" id="UPA00219"/>
<dbReference type="Pfam" id="PF03734">
    <property type="entry name" value="YkuD"/>
    <property type="match status" value="1"/>
</dbReference>
<dbReference type="GO" id="GO:0018104">
    <property type="term" value="P:peptidoglycan-protein cross-linking"/>
    <property type="evidence" value="ECO:0007669"/>
    <property type="project" value="TreeGrafter"/>
</dbReference>
<reference evidence="8 9" key="1">
    <citation type="journal article" date="2014" name="Genome Announc.">
        <title>Draft Genome Sequence of Streptomyces fradiae ATCC 19609, a Strain Highly Sensitive to Antibiotics.</title>
        <authorList>
            <person name="Bekker O.B."/>
            <person name="Klimina K.M."/>
            <person name="Vatlin A.A."/>
            <person name="Zakharevich N.V."/>
            <person name="Kasianov A.S."/>
            <person name="Danilenko V.N."/>
        </authorList>
    </citation>
    <scope>NUCLEOTIDE SEQUENCE [LARGE SCALE GENOMIC DNA]</scope>
    <source>
        <strain evidence="8 9">ATCC 19609</strain>
    </source>
</reference>
<keyword evidence="2" id="KW-0808">Transferase</keyword>
<keyword evidence="5 6" id="KW-0961">Cell wall biogenesis/degradation</keyword>
<sequence>MKTRSHLRVVEARRDPNAGGRCPETRDRIACVDLPRQLMWVQQGRKVLLGPVPIRSGKDGRPTRTGWNRISWRSEKHVSTIYKTPMPYAQFFNGGQAFHGVRDDVYDPDGGSHGCVNLTRADAERLWKTLRVGDRVYIWGRRAGT</sequence>
<dbReference type="AlphaFoldDB" id="A0A3R7I0A2"/>
<protein>
    <submittedName>
        <fullName evidence="8">Murein L,D-transpeptidase</fullName>
    </submittedName>
</protein>
<keyword evidence="4 6" id="KW-0573">Peptidoglycan synthesis</keyword>
<dbReference type="GO" id="GO:0071972">
    <property type="term" value="F:peptidoglycan L,D-transpeptidase activity"/>
    <property type="evidence" value="ECO:0007669"/>
    <property type="project" value="TreeGrafter"/>
</dbReference>
<keyword evidence="3 6" id="KW-0133">Cell shape</keyword>
<gene>
    <name evidence="8" type="ORF">SFRA_017815</name>
</gene>
<dbReference type="CDD" id="cd16913">
    <property type="entry name" value="YkuD_like"/>
    <property type="match status" value="1"/>
</dbReference>
<dbReference type="GO" id="GO:0005576">
    <property type="term" value="C:extracellular region"/>
    <property type="evidence" value="ECO:0007669"/>
    <property type="project" value="TreeGrafter"/>
</dbReference>
<comment type="pathway">
    <text evidence="1 6">Cell wall biogenesis; peptidoglycan biosynthesis.</text>
</comment>
<dbReference type="Proteomes" id="UP000028058">
    <property type="component" value="Unassembled WGS sequence"/>
</dbReference>
<dbReference type="PROSITE" id="PS52029">
    <property type="entry name" value="LD_TPASE"/>
    <property type="match status" value="1"/>
</dbReference>
<evidence type="ECO:0000313" key="8">
    <source>
        <dbReference type="EMBL" id="RKM94351.1"/>
    </source>
</evidence>
<evidence type="ECO:0000256" key="4">
    <source>
        <dbReference type="ARBA" id="ARBA00022984"/>
    </source>
</evidence>
<evidence type="ECO:0000259" key="7">
    <source>
        <dbReference type="PROSITE" id="PS52029"/>
    </source>
</evidence>
<organism evidence="8 9">
    <name type="scientific">Streptomyces xinghaiensis</name>
    <dbReference type="NCBI Taxonomy" id="1038928"/>
    <lineage>
        <taxon>Bacteria</taxon>
        <taxon>Bacillati</taxon>
        <taxon>Actinomycetota</taxon>
        <taxon>Actinomycetes</taxon>
        <taxon>Kitasatosporales</taxon>
        <taxon>Streptomycetaceae</taxon>
        <taxon>Streptomyces</taxon>
    </lineage>
</organism>
<dbReference type="InterPro" id="IPR050979">
    <property type="entry name" value="LD-transpeptidase"/>
</dbReference>
<dbReference type="PANTHER" id="PTHR30582">
    <property type="entry name" value="L,D-TRANSPEPTIDASE"/>
    <property type="match status" value="1"/>
</dbReference>
<dbReference type="SUPFAM" id="SSF141523">
    <property type="entry name" value="L,D-transpeptidase catalytic domain-like"/>
    <property type="match status" value="1"/>
</dbReference>
<feature type="domain" description="L,D-TPase catalytic" evidence="7">
    <location>
        <begin position="28"/>
        <end position="139"/>
    </location>
</feature>
<feature type="active site" description="Nucleophile" evidence="6">
    <location>
        <position position="115"/>
    </location>
</feature>
<name>A0A3R7I0A2_9ACTN</name>
<accession>A0A3R7I0A2</accession>
<feature type="active site" description="Proton donor/acceptor" evidence="6">
    <location>
        <position position="99"/>
    </location>
</feature>
<keyword evidence="9" id="KW-1185">Reference proteome</keyword>
<proteinExistence type="predicted"/>
<evidence type="ECO:0000256" key="6">
    <source>
        <dbReference type="PROSITE-ProRule" id="PRU01373"/>
    </source>
</evidence>
<evidence type="ECO:0000256" key="5">
    <source>
        <dbReference type="ARBA" id="ARBA00023316"/>
    </source>
</evidence>
<dbReference type="GO" id="GO:0071555">
    <property type="term" value="P:cell wall organization"/>
    <property type="evidence" value="ECO:0007669"/>
    <property type="project" value="UniProtKB-UniRule"/>
</dbReference>
<evidence type="ECO:0000256" key="3">
    <source>
        <dbReference type="ARBA" id="ARBA00022960"/>
    </source>
</evidence>
<dbReference type="GO" id="GO:0016740">
    <property type="term" value="F:transferase activity"/>
    <property type="evidence" value="ECO:0007669"/>
    <property type="project" value="UniProtKB-KW"/>
</dbReference>
<evidence type="ECO:0000313" key="9">
    <source>
        <dbReference type="Proteomes" id="UP000028058"/>
    </source>
</evidence>
<evidence type="ECO:0000256" key="1">
    <source>
        <dbReference type="ARBA" id="ARBA00004752"/>
    </source>
</evidence>
<dbReference type="GO" id="GO:0008360">
    <property type="term" value="P:regulation of cell shape"/>
    <property type="evidence" value="ECO:0007669"/>
    <property type="project" value="UniProtKB-UniRule"/>
</dbReference>
<dbReference type="EMBL" id="JNAD02000008">
    <property type="protein sequence ID" value="RKM94351.1"/>
    <property type="molecule type" value="Genomic_DNA"/>
</dbReference>
<evidence type="ECO:0000256" key="2">
    <source>
        <dbReference type="ARBA" id="ARBA00022679"/>
    </source>
</evidence>
<comment type="caution">
    <text evidence="8">The sequence shown here is derived from an EMBL/GenBank/DDBJ whole genome shotgun (WGS) entry which is preliminary data.</text>
</comment>